<name>A0A7Y0ARM0_9FLAO</name>
<dbReference type="PROSITE" id="PS01124">
    <property type="entry name" value="HTH_ARAC_FAMILY_2"/>
    <property type="match status" value="1"/>
</dbReference>
<dbReference type="EMBL" id="JABBGI010000039">
    <property type="protein sequence ID" value="NML72187.1"/>
    <property type="molecule type" value="Genomic_DNA"/>
</dbReference>
<feature type="transmembrane region" description="Helical" evidence="1">
    <location>
        <begin position="117"/>
        <end position="134"/>
    </location>
</feature>
<dbReference type="RefSeq" id="WP_169236641.1">
    <property type="nucleotide sequence ID" value="NZ_JABBGI010000039.1"/>
</dbReference>
<keyword evidence="4" id="KW-1185">Reference proteome</keyword>
<dbReference type="InterPro" id="IPR018060">
    <property type="entry name" value="HTH_AraC"/>
</dbReference>
<protein>
    <submittedName>
        <fullName evidence="3">Helix-turn-helix domain-containing protein</fullName>
    </submittedName>
</protein>
<gene>
    <name evidence="3" type="ORF">HHL23_20700</name>
</gene>
<feature type="transmembrane region" description="Helical" evidence="1">
    <location>
        <begin position="12"/>
        <end position="33"/>
    </location>
</feature>
<feature type="transmembrane region" description="Helical" evidence="1">
    <location>
        <begin position="96"/>
        <end position="112"/>
    </location>
</feature>
<comment type="caution">
    <text evidence="3">The sequence shown here is derived from an EMBL/GenBank/DDBJ whole genome shotgun (WGS) entry which is preliminary data.</text>
</comment>
<keyword evidence="1" id="KW-0812">Transmembrane</keyword>
<sequence length="335" mass="40198">MNIEKKLCEYEILFAKYTTLLIILRHLLLWIINFFFREYIYLALDTIILCLITPGFILLFYLSNFNFSKLGKITSFLYLALLILYCAVSYSQNLIAIFSYVFLFPLSFLLFFEFKKTFILSASILLIFPVSYLLDNYTNIDRNFPKYYAEVINVFTIIFSLILFFCYLYYFVQINKLRTVYNYTINNEVTIDGFYFIKPKTYKIHFSNILQDKPETLPIDESFYKLLFENIESYMKINEPWKSPGYNLTQLTKDLNSNQLYVSSAINKYSKNNFKTYLNEFRLNAFIESVKNKNEQFFLKEIYLNIGFDNQVTFNRVFKNKFLITPQEYLEQINK</sequence>
<dbReference type="Gene3D" id="1.10.10.60">
    <property type="entry name" value="Homeodomain-like"/>
    <property type="match status" value="1"/>
</dbReference>
<evidence type="ECO:0000313" key="3">
    <source>
        <dbReference type="EMBL" id="NML72187.1"/>
    </source>
</evidence>
<dbReference type="AlphaFoldDB" id="A0A7Y0ARM0"/>
<keyword evidence="1" id="KW-0472">Membrane</keyword>
<dbReference type="GO" id="GO:0003700">
    <property type="term" value="F:DNA-binding transcription factor activity"/>
    <property type="evidence" value="ECO:0007669"/>
    <property type="project" value="InterPro"/>
</dbReference>
<keyword evidence="1" id="KW-1133">Transmembrane helix</keyword>
<dbReference type="GO" id="GO:0043565">
    <property type="term" value="F:sequence-specific DNA binding"/>
    <property type="evidence" value="ECO:0007669"/>
    <property type="project" value="InterPro"/>
</dbReference>
<feature type="transmembrane region" description="Helical" evidence="1">
    <location>
        <begin position="73"/>
        <end position="90"/>
    </location>
</feature>
<evidence type="ECO:0000259" key="2">
    <source>
        <dbReference type="PROSITE" id="PS01124"/>
    </source>
</evidence>
<dbReference type="Pfam" id="PF12833">
    <property type="entry name" value="HTH_18"/>
    <property type="match status" value="1"/>
</dbReference>
<evidence type="ECO:0000313" key="4">
    <source>
        <dbReference type="Proteomes" id="UP000544054"/>
    </source>
</evidence>
<feature type="domain" description="HTH araC/xylS-type" evidence="2">
    <location>
        <begin position="229"/>
        <end position="332"/>
    </location>
</feature>
<feature type="transmembrane region" description="Helical" evidence="1">
    <location>
        <begin position="39"/>
        <end position="61"/>
    </location>
</feature>
<dbReference type="Proteomes" id="UP000544054">
    <property type="component" value="Unassembled WGS sequence"/>
</dbReference>
<organism evidence="3 4">
    <name type="scientific">Chryseobacterium antibioticum</name>
    <dbReference type="NCBI Taxonomy" id="2728847"/>
    <lineage>
        <taxon>Bacteria</taxon>
        <taxon>Pseudomonadati</taxon>
        <taxon>Bacteroidota</taxon>
        <taxon>Flavobacteriia</taxon>
        <taxon>Flavobacteriales</taxon>
        <taxon>Weeksellaceae</taxon>
        <taxon>Chryseobacterium group</taxon>
        <taxon>Chryseobacterium</taxon>
    </lineage>
</organism>
<proteinExistence type="predicted"/>
<feature type="transmembrane region" description="Helical" evidence="1">
    <location>
        <begin position="154"/>
        <end position="172"/>
    </location>
</feature>
<evidence type="ECO:0000256" key="1">
    <source>
        <dbReference type="SAM" id="Phobius"/>
    </source>
</evidence>
<reference evidence="3 4" key="1">
    <citation type="submission" date="2020-04" db="EMBL/GenBank/DDBJ databases">
        <title>Chryseobacterium sp. RP-3-3 sp. nov., isolated from Jeju soil.</title>
        <authorList>
            <person name="Dahal R.H."/>
        </authorList>
    </citation>
    <scope>NUCLEOTIDE SEQUENCE [LARGE SCALE GENOMIC DNA]</scope>
    <source>
        <strain evidence="3 4">RP-3-3</strain>
    </source>
</reference>
<accession>A0A7Y0ARM0</accession>